<protein>
    <recommendedName>
        <fullName evidence="3">MarR family transcriptional regulator</fullName>
    </recommendedName>
</protein>
<keyword evidence="2" id="KW-1185">Reference proteome</keyword>
<name>A0ABR9HQL4_9PSEU</name>
<sequence>MLSPTHVLAIIKGAARPDGDITAHFGSLLGLSEHLDAALRLGLVSEQPSDPAGPEASTVFLTGEGEEFFTRFRLAELSERRANYWHLSGDDEIAAPARQELERRWRELLPPASGDTAH</sequence>
<evidence type="ECO:0008006" key="3">
    <source>
        <dbReference type="Google" id="ProtNLM"/>
    </source>
</evidence>
<organism evidence="1 2">
    <name type="scientific">Amycolatopsis lexingtonensis</name>
    <dbReference type="NCBI Taxonomy" id="218822"/>
    <lineage>
        <taxon>Bacteria</taxon>
        <taxon>Bacillati</taxon>
        <taxon>Actinomycetota</taxon>
        <taxon>Actinomycetes</taxon>
        <taxon>Pseudonocardiales</taxon>
        <taxon>Pseudonocardiaceae</taxon>
        <taxon>Amycolatopsis</taxon>
    </lineage>
</organism>
<evidence type="ECO:0000313" key="2">
    <source>
        <dbReference type="Proteomes" id="UP000631670"/>
    </source>
</evidence>
<evidence type="ECO:0000313" key="1">
    <source>
        <dbReference type="EMBL" id="MBE1493206.1"/>
    </source>
</evidence>
<proteinExistence type="predicted"/>
<reference evidence="1 2" key="1">
    <citation type="submission" date="2020-10" db="EMBL/GenBank/DDBJ databases">
        <title>Sequencing the genomes of 1000 actinobacteria strains.</title>
        <authorList>
            <person name="Klenk H.-P."/>
        </authorList>
    </citation>
    <scope>NUCLEOTIDE SEQUENCE [LARGE SCALE GENOMIC DNA]</scope>
    <source>
        <strain evidence="1 2">DSM 44653</strain>
    </source>
</reference>
<dbReference type="EMBL" id="JADBEG010000001">
    <property type="protein sequence ID" value="MBE1493206.1"/>
    <property type="molecule type" value="Genomic_DNA"/>
</dbReference>
<dbReference type="Proteomes" id="UP000631670">
    <property type="component" value="Unassembled WGS sequence"/>
</dbReference>
<gene>
    <name evidence="1" type="ORF">H4696_000306</name>
</gene>
<accession>A0ABR9HQL4</accession>
<comment type="caution">
    <text evidence="1">The sequence shown here is derived from an EMBL/GenBank/DDBJ whole genome shotgun (WGS) entry which is preliminary data.</text>
</comment>
<dbReference type="RefSeq" id="WP_086864165.1">
    <property type="nucleotide sequence ID" value="NZ_JADBEG010000001.1"/>
</dbReference>